<evidence type="ECO:0000256" key="4">
    <source>
        <dbReference type="ARBA" id="ARBA00022618"/>
    </source>
</evidence>
<evidence type="ECO:0000256" key="11">
    <source>
        <dbReference type="ARBA" id="ARBA00023136"/>
    </source>
</evidence>
<evidence type="ECO:0000256" key="10">
    <source>
        <dbReference type="ARBA" id="ARBA00022989"/>
    </source>
</evidence>
<dbReference type="PANTHER" id="PTHR30474:SF2">
    <property type="entry name" value="PEPTIDOGLYCAN GLYCOSYLTRANSFERASE FTSW-RELATED"/>
    <property type="match status" value="1"/>
</dbReference>
<evidence type="ECO:0000256" key="15">
    <source>
        <dbReference type="ARBA" id="ARBA00033270"/>
    </source>
</evidence>
<dbReference type="InterPro" id="IPR001182">
    <property type="entry name" value="FtsW/RodA"/>
</dbReference>
<dbReference type="GO" id="GO:0071555">
    <property type="term" value="P:cell wall organization"/>
    <property type="evidence" value="ECO:0007669"/>
    <property type="project" value="UniProtKB-KW"/>
</dbReference>
<dbReference type="GO" id="GO:0005886">
    <property type="term" value="C:plasma membrane"/>
    <property type="evidence" value="ECO:0007669"/>
    <property type="project" value="UniProtKB-SubCell"/>
</dbReference>
<organism evidence="23 24">
    <name type="scientific">Paenibacillus aurantius</name>
    <dbReference type="NCBI Taxonomy" id="2918900"/>
    <lineage>
        <taxon>Bacteria</taxon>
        <taxon>Bacillati</taxon>
        <taxon>Bacillota</taxon>
        <taxon>Bacilli</taxon>
        <taxon>Bacillales</taxon>
        <taxon>Paenibacillaceae</taxon>
        <taxon>Paenibacillus</taxon>
    </lineage>
</organism>
<evidence type="ECO:0000256" key="21">
    <source>
        <dbReference type="ARBA" id="ARBA00049966"/>
    </source>
</evidence>
<comment type="pathway">
    <text evidence="2">Cell wall biogenesis; peptidoglycan biosynthesis.</text>
</comment>
<dbReference type="KEGG" id="paun:MJA45_11690"/>
<evidence type="ECO:0000313" key="23">
    <source>
        <dbReference type="EMBL" id="WNQ13644.1"/>
    </source>
</evidence>
<sequence length="383" mass="41543">MTSPRRGTPDFLLLFLTLALVAFGLMMVYSSSSMVSTFKYDNSFIFAKKQAVAVGLGAVGMLFFMNVPYSKLKKWTLPLFAIVLLLLVLVLFIGNGDTQYGARSWIDLGPFNLQPAEFAKLAVILYLANLIRKKGDKMYDLKKGLIPCLVITGILAFLIMLQPDLGSCLVLVLGAMVIITIGGANLKHIFVLGGSALALGIAYFGLSYLSNPNSSNYRLKRITTLFDPWSDSSDSTYQMVNSLLAFGHGGFTGTGLSRSIQKINFLSQSHSDFIFAIIGEELGFLGTSLFLLVYCLFVWRGIVVSLRNPDPYASLIGVGIMSMIAIQTLINIGGVTNSIPMTGITLPLISYGGSSVLATMISMGMVLSISRDQTKPSPNKKRT</sequence>
<feature type="transmembrane region" description="Helical" evidence="22">
    <location>
        <begin position="311"/>
        <end position="332"/>
    </location>
</feature>
<keyword evidence="11 22" id="KW-0472">Membrane</keyword>
<dbReference type="GO" id="GO:0015648">
    <property type="term" value="F:lipid-linked peptidoglycan transporter activity"/>
    <property type="evidence" value="ECO:0007669"/>
    <property type="project" value="TreeGrafter"/>
</dbReference>
<evidence type="ECO:0000256" key="7">
    <source>
        <dbReference type="ARBA" id="ARBA00022692"/>
    </source>
</evidence>
<evidence type="ECO:0000256" key="20">
    <source>
        <dbReference type="ARBA" id="ARBA00049902"/>
    </source>
</evidence>
<feature type="transmembrane region" description="Helical" evidence="22">
    <location>
        <begin position="189"/>
        <end position="209"/>
    </location>
</feature>
<gene>
    <name evidence="23" type="primary">ftsW</name>
    <name evidence="23" type="ORF">MJA45_11690</name>
</gene>
<comment type="function">
    <text evidence="21">Peptidoglycan polymerase that is essential for cell division.</text>
</comment>
<feature type="transmembrane region" description="Helical" evidence="22">
    <location>
        <begin position="167"/>
        <end position="184"/>
    </location>
</feature>
<dbReference type="AlphaFoldDB" id="A0AA96LGI8"/>
<dbReference type="RefSeq" id="WP_315607427.1">
    <property type="nucleotide sequence ID" value="NZ_CP130318.1"/>
</dbReference>
<dbReference type="GO" id="GO:0008360">
    <property type="term" value="P:regulation of cell shape"/>
    <property type="evidence" value="ECO:0007669"/>
    <property type="project" value="UniProtKB-KW"/>
</dbReference>
<keyword evidence="12" id="KW-0131">Cell cycle</keyword>
<keyword evidence="13" id="KW-0961">Cell wall biogenesis/degradation</keyword>
<keyword evidence="7 22" id="KW-0812">Transmembrane</keyword>
<evidence type="ECO:0000256" key="3">
    <source>
        <dbReference type="ARBA" id="ARBA00022475"/>
    </source>
</evidence>
<evidence type="ECO:0000256" key="16">
    <source>
        <dbReference type="ARBA" id="ARBA00038053"/>
    </source>
</evidence>
<keyword evidence="8" id="KW-0133">Cell shape</keyword>
<keyword evidence="6" id="KW-0808">Transferase</keyword>
<comment type="catalytic activity">
    <reaction evidence="20">
        <text>[GlcNAc-(1-&gt;4)-Mur2Ac(oyl-L-Ala-gamma-D-Glu-L-Lys-D-Ala-D-Ala)](n)-di-trans,octa-cis-undecaprenyl diphosphate + beta-D-GlcNAc-(1-&gt;4)-Mur2Ac(oyl-L-Ala-gamma-D-Glu-L-Lys-D-Ala-D-Ala)-di-trans,octa-cis-undecaprenyl diphosphate = [GlcNAc-(1-&gt;4)-Mur2Ac(oyl-L-Ala-gamma-D-Glu-L-Lys-D-Ala-D-Ala)](n+1)-di-trans,octa-cis-undecaprenyl diphosphate + di-trans,octa-cis-undecaprenyl diphosphate + H(+)</text>
        <dbReference type="Rhea" id="RHEA:23708"/>
        <dbReference type="Rhea" id="RHEA-COMP:9602"/>
        <dbReference type="Rhea" id="RHEA-COMP:9603"/>
        <dbReference type="ChEBI" id="CHEBI:15378"/>
        <dbReference type="ChEBI" id="CHEBI:58405"/>
        <dbReference type="ChEBI" id="CHEBI:60033"/>
        <dbReference type="ChEBI" id="CHEBI:78435"/>
        <dbReference type="EC" id="2.4.99.28"/>
    </reaction>
</comment>
<evidence type="ECO:0000256" key="13">
    <source>
        <dbReference type="ARBA" id="ARBA00023316"/>
    </source>
</evidence>
<dbReference type="GO" id="GO:0032153">
    <property type="term" value="C:cell division site"/>
    <property type="evidence" value="ECO:0007669"/>
    <property type="project" value="TreeGrafter"/>
</dbReference>
<dbReference type="GO" id="GO:0008955">
    <property type="term" value="F:peptidoglycan glycosyltransferase activity"/>
    <property type="evidence" value="ECO:0007669"/>
    <property type="project" value="UniProtKB-EC"/>
</dbReference>
<evidence type="ECO:0000256" key="19">
    <source>
        <dbReference type="ARBA" id="ARBA00044770"/>
    </source>
</evidence>
<evidence type="ECO:0000256" key="14">
    <source>
        <dbReference type="ARBA" id="ARBA00032370"/>
    </source>
</evidence>
<keyword evidence="10 22" id="KW-1133">Transmembrane helix</keyword>
<feature type="transmembrane region" description="Helical" evidence="22">
    <location>
        <begin position="344"/>
        <end position="367"/>
    </location>
</feature>
<feature type="transmembrane region" description="Helical" evidence="22">
    <location>
        <begin position="144"/>
        <end position="161"/>
    </location>
</feature>
<feature type="transmembrane region" description="Helical" evidence="22">
    <location>
        <begin position="273"/>
        <end position="299"/>
    </location>
</feature>
<dbReference type="Pfam" id="PF01098">
    <property type="entry name" value="FTSW_RODA_SPOVE"/>
    <property type="match status" value="1"/>
</dbReference>
<evidence type="ECO:0000256" key="1">
    <source>
        <dbReference type="ARBA" id="ARBA00004651"/>
    </source>
</evidence>
<keyword evidence="9" id="KW-0573">Peptidoglycan synthesis</keyword>
<evidence type="ECO:0000313" key="24">
    <source>
        <dbReference type="Proteomes" id="UP001305702"/>
    </source>
</evidence>
<feature type="transmembrane region" description="Helical" evidence="22">
    <location>
        <begin position="75"/>
        <end position="93"/>
    </location>
</feature>
<evidence type="ECO:0000256" key="12">
    <source>
        <dbReference type="ARBA" id="ARBA00023306"/>
    </source>
</evidence>
<evidence type="ECO:0000256" key="5">
    <source>
        <dbReference type="ARBA" id="ARBA00022676"/>
    </source>
</evidence>
<evidence type="ECO:0000256" key="8">
    <source>
        <dbReference type="ARBA" id="ARBA00022960"/>
    </source>
</evidence>
<dbReference type="InterPro" id="IPR013437">
    <property type="entry name" value="FtsW"/>
</dbReference>
<keyword evidence="5" id="KW-0328">Glycosyltransferase</keyword>
<evidence type="ECO:0000256" key="18">
    <source>
        <dbReference type="ARBA" id="ARBA00041418"/>
    </source>
</evidence>
<dbReference type="NCBIfam" id="TIGR02614">
    <property type="entry name" value="ftsW"/>
    <property type="match status" value="1"/>
</dbReference>
<protein>
    <recommendedName>
        <fullName evidence="17">Probable peptidoglycan glycosyltransferase FtsW</fullName>
        <ecNumber evidence="19">2.4.99.28</ecNumber>
    </recommendedName>
    <alternativeName>
        <fullName evidence="18">Cell division protein FtsW</fullName>
    </alternativeName>
    <alternativeName>
        <fullName evidence="15">Cell wall polymerase</fullName>
    </alternativeName>
    <alternativeName>
        <fullName evidence="14">Peptidoglycan polymerase</fullName>
    </alternativeName>
</protein>
<accession>A0AA96LGI8</accession>
<dbReference type="Proteomes" id="UP001305702">
    <property type="component" value="Chromosome"/>
</dbReference>
<evidence type="ECO:0000256" key="9">
    <source>
        <dbReference type="ARBA" id="ARBA00022984"/>
    </source>
</evidence>
<feature type="transmembrane region" description="Helical" evidence="22">
    <location>
        <begin position="50"/>
        <end position="68"/>
    </location>
</feature>
<dbReference type="EC" id="2.4.99.28" evidence="19"/>
<evidence type="ECO:0000256" key="2">
    <source>
        <dbReference type="ARBA" id="ARBA00004752"/>
    </source>
</evidence>
<dbReference type="PANTHER" id="PTHR30474">
    <property type="entry name" value="CELL CYCLE PROTEIN"/>
    <property type="match status" value="1"/>
</dbReference>
<comment type="subcellular location">
    <subcellularLocation>
        <location evidence="1">Cell membrane</location>
        <topology evidence="1">Multi-pass membrane protein</topology>
    </subcellularLocation>
</comment>
<keyword evidence="4" id="KW-0132">Cell division</keyword>
<evidence type="ECO:0000256" key="22">
    <source>
        <dbReference type="SAM" id="Phobius"/>
    </source>
</evidence>
<dbReference type="GO" id="GO:0009252">
    <property type="term" value="P:peptidoglycan biosynthetic process"/>
    <property type="evidence" value="ECO:0007669"/>
    <property type="project" value="UniProtKB-KW"/>
</dbReference>
<dbReference type="GO" id="GO:0051301">
    <property type="term" value="P:cell division"/>
    <property type="evidence" value="ECO:0007669"/>
    <property type="project" value="UniProtKB-KW"/>
</dbReference>
<keyword evidence="24" id="KW-1185">Reference proteome</keyword>
<comment type="similarity">
    <text evidence="16">Belongs to the SEDS family. FtsW subfamily.</text>
</comment>
<feature type="transmembrane region" description="Helical" evidence="22">
    <location>
        <begin position="113"/>
        <end position="132"/>
    </location>
</feature>
<feature type="transmembrane region" description="Helical" evidence="22">
    <location>
        <begin position="12"/>
        <end position="30"/>
    </location>
</feature>
<proteinExistence type="inferred from homology"/>
<evidence type="ECO:0000256" key="17">
    <source>
        <dbReference type="ARBA" id="ARBA00041185"/>
    </source>
</evidence>
<dbReference type="EMBL" id="CP130318">
    <property type="protein sequence ID" value="WNQ13644.1"/>
    <property type="molecule type" value="Genomic_DNA"/>
</dbReference>
<evidence type="ECO:0000256" key="6">
    <source>
        <dbReference type="ARBA" id="ARBA00022679"/>
    </source>
</evidence>
<name>A0AA96LGI8_9BACL</name>
<keyword evidence="3" id="KW-1003">Cell membrane</keyword>
<reference evidence="23 24" key="1">
    <citation type="submission" date="2022-02" db="EMBL/GenBank/DDBJ databases">
        <title>Paenibacillus sp. MBLB1776 Whole Genome Shotgun Sequencing.</title>
        <authorList>
            <person name="Hwang C.Y."/>
            <person name="Cho E.-S."/>
            <person name="Seo M.-J."/>
        </authorList>
    </citation>
    <scope>NUCLEOTIDE SEQUENCE [LARGE SCALE GENOMIC DNA]</scope>
    <source>
        <strain evidence="23 24">MBLB1776</strain>
    </source>
</reference>